<organism evidence="1 2">
    <name type="scientific">Setaria viridis</name>
    <name type="common">Green bristlegrass</name>
    <name type="synonym">Setaria italica subsp. viridis</name>
    <dbReference type="NCBI Taxonomy" id="4556"/>
    <lineage>
        <taxon>Eukaryota</taxon>
        <taxon>Viridiplantae</taxon>
        <taxon>Streptophyta</taxon>
        <taxon>Embryophyta</taxon>
        <taxon>Tracheophyta</taxon>
        <taxon>Spermatophyta</taxon>
        <taxon>Magnoliopsida</taxon>
        <taxon>Liliopsida</taxon>
        <taxon>Poales</taxon>
        <taxon>Poaceae</taxon>
        <taxon>PACMAD clade</taxon>
        <taxon>Panicoideae</taxon>
        <taxon>Panicodae</taxon>
        <taxon>Paniceae</taxon>
        <taxon>Cenchrinae</taxon>
        <taxon>Setaria</taxon>
    </lineage>
</organism>
<dbReference type="AlphaFoldDB" id="A0A4U6VE13"/>
<accession>A0A4U6VE13</accession>
<reference evidence="1" key="1">
    <citation type="submission" date="2019-03" db="EMBL/GenBank/DDBJ databases">
        <title>WGS assembly of Setaria viridis.</title>
        <authorList>
            <person name="Huang P."/>
            <person name="Jenkins J."/>
            <person name="Grimwood J."/>
            <person name="Barry K."/>
            <person name="Healey A."/>
            <person name="Mamidi S."/>
            <person name="Sreedasyam A."/>
            <person name="Shu S."/>
            <person name="Feldman M."/>
            <person name="Wu J."/>
            <person name="Yu Y."/>
            <person name="Chen C."/>
            <person name="Johnson J."/>
            <person name="Rokhsar D."/>
            <person name="Baxter I."/>
            <person name="Schmutz J."/>
            <person name="Brutnell T."/>
            <person name="Kellogg E."/>
        </authorList>
    </citation>
    <scope>NUCLEOTIDE SEQUENCE [LARGE SCALE GENOMIC DNA]</scope>
</reference>
<dbReference type="EMBL" id="CM016554">
    <property type="protein sequence ID" value="TKW27741.1"/>
    <property type="molecule type" value="Genomic_DNA"/>
</dbReference>
<evidence type="ECO:0000313" key="1">
    <source>
        <dbReference type="EMBL" id="TKW27741.1"/>
    </source>
</evidence>
<keyword evidence="2" id="KW-1185">Reference proteome</keyword>
<sequence>MSLMPPMLHPVPPFIVAAEASGVASCLRLLVPSSILLFCCLDTWTALRSSIIVLDNYEASQRGKKETDLNGRMCPRCLGSSHPQLPHPRTATCDDQSKGCLHTAPTTKAAAMPRRRATGCIASPLLRSAIACKVPLYSCYSCPFVESQTTDDN</sequence>
<evidence type="ECO:0000313" key="2">
    <source>
        <dbReference type="Proteomes" id="UP000298652"/>
    </source>
</evidence>
<protein>
    <submittedName>
        <fullName evidence="1">Uncharacterized protein</fullName>
    </submittedName>
</protein>
<name>A0A4U6VE13_SETVI</name>
<dbReference type="Proteomes" id="UP000298652">
    <property type="component" value="Chromosome 3"/>
</dbReference>
<proteinExistence type="predicted"/>
<gene>
    <name evidence="1" type="ORF">SEVIR_3G277300v2</name>
</gene>
<dbReference type="Gramene" id="TKW27741">
    <property type="protein sequence ID" value="TKW27741"/>
    <property type="gene ID" value="SEVIR_3G277300v2"/>
</dbReference>